<sequence length="408" mass="45228">MEYLTILGSTGSIGQKTVAVIQQHKDKFAARALIANNNVTIMTEQCLMLSPQYVCMICENSAKSLKNNLRIAGKSNIQVLSGMKEACALAELNDVDMVMSAIVGIAGLTPTFSAIRAGKKILLANKETLVVSGQFFMQEVCKYNARIIPVDSEHNAVFQSLPEICQKKIGQLSSLSEYGISRIVLTASGGAFLGMSTEQLSMITPEQACVHPNWVMGRKISVDSATMMNKGLEYIEARYLFNANPNEIQILLHPQSIIHSMVHYIDGSILAHLSLPDMTIPISYAMAYPNRIALHHLSSKEFNNDAYNTCFYNKLYCDELNSLNYPCIKLAIDASNHSQSAMIILNAANEIAVESFLKKMISFTDIPNIIDHILNILHLNEPNAIDDVLYIDQRAKEITIQYIMNNIL</sequence>
<reference evidence="13 14" key="1">
    <citation type="journal article" date="2010" name="BMC Genomics">
        <title>Unprecedented loss of ammonia assimilation capability in a urease-encoding bacterial mutualist.</title>
        <authorList>
            <person name="Williams L.E."/>
            <person name="Wernegreen J.J."/>
        </authorList>
    </citation>
    <scope>NUCLEOTIDE SEQUENCE [LARGE SCALE GENOMIC DNA]</scope>
    <source>
        <strain evidence="13 14">BVAF</strain>
    </source>
</reference>
<dbReference type="STRING" id="859654.BVAF_278"/>
<feature type="binding site" evidence="9">
    <location>
        <position position="188"/>
    </location>
    <ligand>
        <name>1-deoxy-D-xylulose 5-phosphate</name>
        <dbReference type="ChEBI" id="CHEBI:57792"/>
    </ligand>
</feature>
<feature type="binding site" evidence="9">
    <location>
        <position position="125"/>
    </location>
    <ligand>
        <name>NADPH</name>
        <dbReference type="ChEBI" id="CHEBI:57783"/>
    </ligand>
</feature>
<evidence type="ECO:0000256" key="9">
    <source>
        <dbReference type="HAMAP-Rule" id="MF_00183"/>
    </source>
</evidence>
<gene>
    <name evidence="9 13" type="primary">dxr</name>
    <name evidence="13" type="ordered locus">BVAF_278</name>
</gene>
<feature type="binding site" evidence="9">
    <location>
        <position position="13"/>
    </location>
    <ligand>
        <name>NADPH</name>
        <dbReference type="ChEBI" id="CHEBI:57783"/>
    </ligand>
</feature>
<evidence type="ECO:0000259" key="11">
    <source>
        <dbReference type="Pfam" id="PF08436"/>
    </source>
</evidence>
<feature type="binding site" evidence="9">
    <location>
        <position position="151"/>
    </location>
    <ligand>
        <name>Mn(2+)</name>
        <dbReference type="ChEBI" id="CHEBI:29035"/>
    </ligand>
</feature>
<dbReference type="EC" id="1.1.1.267" evidence="9"/>
<name>E8Q6S9_BLOVB</name>
<keyword evidence="14" id="KW-1185">Reference proteome</keyword>
<dbReference type="InterPro" id="IPR026877">
    <property type="entry name" value="DXPR_C"/>
</dbReference>
<dbReference type="AlphaFoldDB" id="E8Q6S9"/>
<dbReference type="PANTHER" id="PTHR30525">
    <property type="entry name" value="1-DEOXY-D-XYLULOSE 5-PHOSPHATE REDUCTOISOMERASE"/>
    <property type="match status" value="1"/>
</dbReference>
<comment type="catalytic activity">
    <reaction evidence="8">
        <text>2-C-methyl-D-erythritol 4-phosphate + NADP(+) = 1-deoxy-D-xylulose 5-phosphate + NADPH + H(+)</text>
        <dbReference type="Rhea" id="RHEA:13717"/>
        <dbReference type="ChEBI" id="CHEBI:15378"/>
        <dbReference type="ChEBI" id="CHEBI:57783"/>
        <dbReference type="ChEBI" id="CHEBI:57792"/>
        <dbReference type="ChEBI" id="CHEBI:58262"/>
        <dbReference type="ChEBI" id="CHEBI:58349"/>
        <dbReference type="EC" id="1.1.1.267"/>
    </reaction>
    <physiologicalReaction direction="right-to-left" evidence="8">
        <dbReference type="Rhea" id="RHEA:13719"/>
    </physiologicalReaction>
</comment>
<protein>
    <recommendedName>
        <fullName evidence="9">1-deoxy-D-xylulose 5-phosphate reductoisomerase</fullName>
        <shortName evidence="9">DXP reductoisomerase</shortName>
        <ecNumber evidence="9">1.1.1.267</ecNumber>
    </recommendedName>
    <alternativeName>
        <fullName evidence="9">1-deoxyxylulose-5-phosphate reductoisomerase</fullName>
    </alternativeName>
    <alternativeName>
        <fullName evidence="9">2-C-methyl-D-erythritol 4-phosphate synthase</fullName>
    </alternativeName>
</protein>
<evidence type="ECO:0000313" key="14">
    <source>
        <dbReference type="Proteomes" id="UP000007464"/>
    </source>
</evidence>
<dbReference type="RefSeq" id="WP_013516601.1">
    <property type="nucleotide sequence ID" value="NC_014909.2"/>
</dbReference>
<dbReference type="InterPro" id="IPR036169">
    <property type="entry name" value="DXPR_C_sf"/>
</dbReference>
<keyword evidence="6 9" id="KW-0464">Manganese</keyword>
<proteinExistence type="inferred from homology"/>
<dbReference type="Proteomes" id="UP000007464">
    <property type="component" value="Chromosome"/>
</dbReference>
<dbReference type="GO" id="GO:0030145">
    <property type="term" value="F:manganese ion binding"/>
    <property type="evidence" value="ECO:0007669"/>
    <property type="project" value="TreeGrafter"/>
</dbReference>
<dbReference type="PANTHER" id="PTHR30525:SF0">
    <property type="entry name" value="1-DEOXY-D-XYLULOSE 5-PHOSPHATE REDUCTOISOMERASE, CHLOROPLASTIC"/>
    <property type="match status" value="1"/>
</dbReference>
<feature type="binding site" evidence="9">
    <location>
        <position position="12"/>
    </location>
    <ligand>
        <name>NADPH</name>
        <dbReference type="ChEBI" id="CHEBI:57783"/>
    </ligand>
</feature>
<dbReference type="OrthoDB" id="9806546at2"/>
<comment type="cofactor">
    <cofactor evidence="9">
        <name>Mg(2+)</name>
        <dbReference type="ChEBI" id="CHEBI:18420"/>
    </cofactor>
    <cofactor evidence="9">
        <name>Mn(2+)</name>
        <dbReference type="ChEBI" id="CHEBI:29035"/>
    </cofactor>
</comment>
<evidence type="ECO:0000259" key="12">
    <source>
        <dbReference type="Pfam" id="PF13288"/>
    </source>
</evidence>
<dbReference type="SUPFAM" id="SSF51735">
    <property type="entry name" value="NAD(P)-binding Rossmann-fold domains"/>
    <property type="match status" value="1"/>
</dbReference>
<feature type="binding site" evidence="9">
    <location>
        <position position="153"/>
    </location>
    <ligand>
        <name>Mn(2+)</name>
        <dbReference type="ChEBI" id="CHEBI:29035"/>
    </ligand>
</feature>
<dbReference type="GO" id="GO:0030604">
    <property type="term" value="F:1-deoxy-D-xylulose-5-phosphate reductoisomerase activity"/>
    <property type="evidence" value="ECO:0007669"/>
    <property type="project" value="UniProtKB-UniRule"/>
</dbReference>
<dbReference type="EMBL" id="CP002189">
    <property type="protein sequence ID" value="ADV33676.1"/>
    <property type="molecule type" value="Genomic_DNA"/>
</dbReference>
<dbReference type="InterPro" id="IPR013644">
    <property type="entry name" value="DXP_reductoisomerase_C"/>
</dbReference>
<keyword evidence="7 9" id="KW-0414">Isoprene biosynthesis</keyword>
<feature type="binding site" evidence="9">
    <location>
        <position position="152"/>
    </location>
    <ligand>
        <name>1-deoxy-D-xylulose 5-phosphate</name>
        <dbReference type="ChEBI" id="CHEBI:57792"/>
    </ligand>
</feature>
<dbReference type="GO" id="GO:0051484">
    <property type="term" value="P:isopentenyl diphosphate biosynthetic process, methylerythritol 4-phosphate pathway involved in terpenoid biosynthetic process"/>
    <property type="evidence" value="ECO:0007669"/>
    <property type="project" value="UniProtKB-ARBA"/>
</dbReference>
<dbReference type="InterPro" id="IPR036291">
    <property type="entry name" value="NAD(P)-bd_dom_sf"/>
</dbReference>
<dbReference type="Pfam" id="PF02670">
    <property type="entry name" value="DXP_reductoisom"/>
    <property type="match status" value="1"/>
</dbReference>
<dbReference type="UniPathway" id="UPA00056">
    <property type="reaction ID" value="UER00092"/>
</dbReference>
<feature type="binding site" evidence="9">
    <location>
        <position position="233"/>
    </location>
    <ligand>
        <name>1-deoxy-D-xylulose 5-phosphate</name>
        <dbReference type="ChEBI" id="CHEBI:57792"/>
    </ligand>
</feature>
<feature type="binding site" evidence="9">
    <location>
        <position position="11"/>
    </location>
    <ligand>
        <name>NADPH</name>
        <dbReference type="ChEBI" id="CHEBI:57783"/>
    </ligand>
</feature>
<accession>E8Q6S9</accession>
<dbReference type="HOGENOM" id="CLU_035714_4_0_6"/>
<dbReference type="InterPro" id="IPR013512">
    <property type="entry name" value="DXP_reductoisomerase_N"/>
</dbReference>
<feature type="binding site" evidence="9">
    <location>
        <position position="217"/>
    </location>
    <ligand>
        <name>NADPH</name>
        <dbReference type="ChEBI" id="CHEBI:57783"/>
    </ligand>
</feature>
<dbReference type="KEGG" id="bva:BVAF_278"/>
<evidence type="ECO:0000256" key="4">
    <source>
        <dbReference type="ARBA" id="ARBA00022857"/>
    </source>
</evidence>
<keyword evidence="9" id="KW-0460">Magnesium</keyword>
<evidence type="ECO:0000256" key="5">
    <source>
        <dbReference type="ARBA" id="ARBA00023002"/>
    </source>
</evidence>
<comment type="caution">
    <text evidence="9">Lacks conserved residue(s) required for the propagation of feature annotation.</text>
</comment>
<dbReference type="SUPFAM" id="SSF69055">
    <property type="entry name" value="1-deoxy-D-xylulose-5-phosphate reductoisomerase, C-terminal domain"/>
    <property type="match status" value="1"/>
</dbReference>
<dbReference type="FunFam" id="3.40.50.720:FF:000045">
    <property type="entry name" value="1-deoxy-D-xylulose 5-phosphate reductoisomerase"/>
    <property type="match status" value="1"/>
</dbReference>
<evidence type="ECO:0000259" key="10">
    <source>
        <dbReference type="Pfam" id="PF02670"/>
    </source>
</evidence>
<evidence type="ECO:0000256" key="3">
    <source>
        <dbReference type="ARBA" id="ARBA00022723"/>
    </source>
</evidence>
<dbReference type="Gene3D" id="3.40.50.720">
    <property type="entry name" value="NAD(P)-binding Rossmann-like Domain"/>
    <property type="match status" value="1"/>
</dbReference>
<comment type="similarity">
    <text evidence="2 9">Belongs to the DXR family.</text>
</comment>
<feature type="binding site" evidence="9">
    <location>
        <position position="126"/>
    </location>
    <ligand>
        <name>1-deoxy-D-xylulose 5-phosphate</name>
        <dbReference type="ChEBI" id="CHEBI:57792"/>
    </ligand>
</feature>
<dbReference type="Gene3D" id="1.10.1740.10">
    <property type="match status" value="1"/>
</dbReference>
<feature type="binding site" evidence="9">
    <location>
        <position position="229"/>
    </location>
    <ligand>
        <name>1-deoxy-D-xylulose 5-phosphate</name>
        <dbReference type="ChEBI" id="CHEBI:57792"/>
    </ligand>
</feature>
<dbReference type="Pfam" id="PF13288">
    <property type="entry name" value="DXPR_C"/>
    <property type="match status" value="1"/>
</dbReference>
<comment type="pathway">
    <text evidence="1 9">Isoprenoid biosynthesis; isopentenyl diphosphate biosynthesis via DXP pathway; isopentenyl diphosphate from 1-deoxy-D-xylulose 5-phosphate: step 1/6.</text>
</comment>
<feature type="binding site" evidence="9">
    <location>
        <position position="230"/>
    </location>
    <ligand>
        <name>1-deoxy-D-xylulose 5-phosphate</name>
        <dbReference type="ChEBI" id="CHEBI:57792"/>
    </ligand>
</feature>
<feature type="binding site" evidence="9">
    <location>
        <position position="153"/>
    </location>
    <ligand>
        <name>1-deoxy-D-xylulose 5-phosphate</name>
        <dbReference type="ChEBI" id="CHEBI:57792"/>
    </ligand>
</feature>
<comment type="function">
    <text evidence="9">Catalyzes the NADPH-dependent rearrangement and reduction of 1-deoxy-D-xylulose-5-phosphate (DXP) to 2-C-methyl-D-erythritol 4-phosphate (MEP).</text>
</comment>
<evidence type="ECO:0000256" key="1">
    <source>
        <dbReference type="ARBA" id="ARBA00005094"/>
    </source>
</evidence>
<dbReference type="SUPFAM" id="SSF55347">
    <property type="entry name" value="Glyceraldehyde-3-phosphate dehydrogenase-like, C-terminal domain"/>
    <property type="match status" value="1"/>
</dbReference>
<evidence type="ECO:0000256" key="2">
    <source>
        <dbReference type="ARBA" id="ARBA00006825"/>
    </source>
</evidence>
<feature type="binding site" evidence="9">
    <location>
        <position position="224"/>
    </location>
    <ligand>
        <name>1-deoxy-D-xylulose 5-phosphate</name>
        <dbReference type="ChEBI" id="CHEBI:57792"/>
    </ligand>
</feature>
<feature type="binding site" evidence="9">
    <location>
        <position position="38"/>
    </location>
    <ligand>
        <name>NADPH</name>
        <dbReference type="ChEBI" id="CHEBI:57783"/>
    </ligand>
</feature>
<dbReference type="Pfam" id="PF08436">
    <property type="entry name" value="DXP_redisom_C"/>
    <property type="match status" value="1"/>
</dbReference>
<dbReference type="InterPro" id="IPR003821">
    <property type="entry name" value="DXP_reductoisomerase"/>
</dbReference>
<feature type="binding site" evidence="9">
    <location>
        <position position="211"/>
    </location>
    <ligand>
        <name>1-deoxy-D-xylulose 5-phosphate</name>
        <dbReference type="ChEBI" id="CHEBI:57792"/>
    </ligand>
</feature>
<dbReference type="GO" id="GO:0070402">
    <property type="term" value="F:NADPH binding"/>
    <property type="evidence" value="ECO:0007669"/>
    <property type="project" value="InterPro"/>
</dbReference>
<keyword evidence="3 9" id="KW-0479">Metal-binding</keyword>
<feature type="binding site" evidence="9">
    <location>
        <position position="127"/>
    </location>
    <ligand>
        <name>NADPH</name>
        <dbReference type="ChEBI" id="CHEBI:57783"/>
    </ligand>
</feature>
<keyword evidence="5 9" id="KW-0560">Oxidoreductase</keyword>
<evidence type="ECO:0000256" key="7">
    <source>
        <dbReference type="ARBA" id="ARBA00023229"/>
    </source>
</evidence>
<dbReference type="NCBIfam" id="NF003938">
    <property type="entry name" value="PRK05447.1-1"/>
    <property type="match status" value="1"/>
</dbReference>
<feature type="domain" description="DXP reductoisomerase C-terminal" evidence="12">
    <location>
        <begin position="273"/>
        <end position="397"/>
    </location>
</feature>
<feature type="binding site" evidence="9">
    <location>
        <position position="233"/>
    </location>
    <ligand>
        <name>Mn(2+)</name>
        <dbReference type="ChEBI" id="CHEBI:29035"/>
    </ligand>
</feature>
<feature type="binding site" evidence="9">
    <location>
        <position position="10"/>
    </location>
    <ligand>
        <name>NADPH</name>
        <dbReference type="ChEBI" id="CHEBI:57783"/>
    </ligand>
</feature>
<evidence type="ECO:0000256" key="8">
    <source>
        <dbReference type="ARBA" id="ARBA00048543"/>
    </source>
</evidence>
<organism evidence="13 14">
    <name type="scientific">Blochmanniella vafra (strain BVAF)</name>
    <dbReference type="NCBI Taxonomy" id="859654"/>
    <lineage>
        <taxon>Bacteria</taxon>
        <taxon>Pseudomonadati</taxon>
        <taxon>Pseudomonadota</taxon>
        <taxon>Gammaproteobacteria</taxon>
        <taxon>Enterobacterales</taxon>
        <taxon>Enterobacteriaceae</taxon>
        <taxon>ant endosymbionts</taxon>
        <taxon>Candidatus Blochmanniella</taxon>
    </lineage>
</organism>
<feature type="domain" description="1-deoxy-D-xylulose 5-phosphate reductoisomerase N-terminal" evidence="10">
    <location>
        <begin position="4"/>
        <end position="133"/>
    </location>
</feature>
<dbReference type="NCBIfam" id="TIGR00243">
    <property type="entry name" value="Dxr"/>
    <property type="match status" value="1"/>
</dbReference>
<comment type="subunit">
    <text evidence="9">Homodimer.</text>
</comment>
<dbReference type="GO" id="GO:0016853">
    <property type="term" value="F:isomerase activity"/>
    <property type="evidence" value="ECO:0007669"/>
    <property type="project" value="UniProtKB-KW"/>
</dbReference>
<dbReference type="HAMAP" id="MF_00183">
    <property type="entry name" value="DXP_reductoisom"/>
    <property type="match status" value="1"/>
</dbReference>
<evidence type="ECO:0000313" key="13">
    <source>
        <dbReference type="EMBL" id="ADV33676.1"/>
    </source>
</evidence>
<evidence type="ECO:0000256" key="6">
    <source>
        <dbReference type="ARBA" id="ARBA00023211"/>
    </source>
</evidence>
<keyword evidence="4 9" id="KW-0521">NADP</keyword>
<feature type="domain" description="1-deoxy-D-xylulose 5-phosphate reductoisomerase C-terminal" evidence="11">
    <location>
        <begin position="147"/>
        <end position="241"/>
    </location>
</feature>
<dbReference type="PIRSF" id="PIRSF006205">
    <property type="entry name" value="Dxp_reductismrs"/>
    <property type="match status" value="1"/>
</dbReference>